<dbReference type="KEGG" id="llu:AKJ09_00761"/>
<dbReference type="Pfam" id="PF04542">
    <property type="entry name" value="Sigma70_r2"/>
    <property type="match status" value="1"/>
</dbReference>
<protein>
    <submittedName>
        <fullName evidence="8">RNA polymerase sigma factor RpoE</fullName>
    </submittedName>
</protein>
<evidence type="ECO:0000313" key="9">
    <source>
        <dbReference type="Proteomes" id="UP000064967"/>
    </source>
</evidence>
<evidence type="ECO:0000256" key="1">
    <source>
        <dbReference type="ARBA" id="ARBA00010641"/>
    </source>
</evidence>
<dbReference type="SUPFAM" id="SSF88659">
    <property type="entry name" value="Sigma3 and sigma4 domains of RNA polymerase sigma factors"/>
    <property type="match status" value="1"/>
</dbReference>
<dbReference type="InterPro" id="IPR039425">
    <property type="entry name" value="RNA_pol_sigma-70-like"/>
</dbReference>
<keyword evidence="9" id="KW-1185">Reference proteome</keyword>
<dbReference type="SUPFAM" id="SSF88946">
    <property type="entry name" value="Sigma2 domain of RNA polymerase sigma factors"/>
    <property type="match status" value="1"/>
</dbReference>
<keyword evidence="2" id="KW-0805">Transcription regulation</keyword>
<sequence>MGIVVPIADVRAAALPLVEPDEVPNFERLYEQYVDFVWRSARRLGVSDDALDDVVQKVFLVVHRQLGGFQGRASYKTWIFSILLRVVQDHRRYLRRRVPSWLVSADDAGLDHVVDTERPSPFDAVVQADAARLVEELLGALDDDKRAVFVLAELEQMTLPEIAQATGVNVKTIHSRLRAARAEFERAADRWRAREARRAR</sequence>
<evidence type="ECO:0000313" key="8">
    <source>
        <dbReference type="EMBL" id="AKU94097.1"/>
    </source>
</evidence>
<dbReference type="Gene3D" id="1.10.10.10">
    <property type="entry name" value="Winged helix-like DNA-binding domain superfamily/Winged helix DNA-binding domain"/>
    <property type="match status" value="1"/>
</dbReference>
<dbReference type="Proteomes" id="UP000064967">
    <property type="component" value="Chromosome"/>
</dbReference>
<dbReference type="EMBL" id="CP012333">
    <property type="protein sequence ID" value="AKU94097.1"/>
    <property type="molecule type" value="Genomic_DNA"/>
</dbReference>
<dbReference type="GO" id="GO:0016987">
    <property type="term" value="F:sigma factor activity"/>
    <property type="evidence" value="ECO:0007669"/>
    <property type="project" value="UniProtKB-KW"/>
</dbReference>
<dbReference type="GO" id="GO:0003677">
    <property type="term" value="F:DNA binding"/>
    <property type="evidence" value="ECO:0007669"/>
    <property type="project" value="UniProtKB-KW"/>
</dbReference>
<dbReference type="InterPro" id="IPR014284">
    <property type="entry name" value="RNA_pol_sigma-70_dom"/>
</dbReference>
<name>A0A0K1PKQ1_9BACT</name>
<dbReference type="STRING" id="1391654.AKJ09_00761"/>
<evidence type="ECO:0000256" key="2">
    <source>
        <dbReference type="ARBA" id="ARBA00023015"/>
    </source>
</evidence>
<keyword evidence="3" id="KW-0731">Sigma factor</keyword>
<evidence type="ECO:0000256" key="4">
    <source>
        <dbReference type="ARBA" id="ARBA00023125"/>
    </source>
</evidence>
<accession>A0A0K1PKQ1</accession>
<dbReference type="InterPro" id="IPR007627">
    <property type="entry name" value="RNA_pol_sigma70_r2"/>
</dbReference>
<comment type="similarity">
    <text evidence="1">Belongs to the sigma-70 factor family. ECF subfamily.</text>
</comment>
<gene>
    <name evidence="8" type="ORF">AKJ09_00761</name>
</gene>
<dbReference type="OrthoDB" id="5512435at2"/>
<dbReference type="CDD" id="cd06171">
    <property type="entry name" value="Sigma70_r4"/>
    <property type="match status" value="1"/>
</dbReference>
<keyword evidence="5" id="KW-0804">Transcription</keyword>
<dbReference type="GO" id="GO:0006352">
    <property type="term" value="P:DNA-templated transcription initiation"/>
    <property type="evidence" value="ECO:0007669"/>
    <property type="project" value="InterPro"/>
</dbReference>
<dbReference type="InterPro" id="IPR013325">
    <property type="entry name" value="RNA_pol_sigma_r2"/>
</dbReference>
<evidence type="ECO:0000259" key="7">
    <source>
        <dbReference type="Pfam" id="PF08281"/>
    </source>
</evidence>
<feature type="domain" description="RNA polymerase sigma-70 region 2" evidence="6">
    <location>
        <begin position="29"/>
        <end position="96"/>
    </location>
</feature>
<dbReference type="InterPro" id="IPR036388">
    <property type="entry name" value="WH-like_DNA-bd_sf"/>
</dbReference>
<dbReference type="RefSeq" id="WP_146645750.1">
    <property type="nucleotide sequence ID" value="NZ_CP012333.1"/>
</dbReference>
<evidence type="ECO:0000256" key="3">
    <source>
        <dbReference type="ARBA" id="ARBA00023082"/>
    </source>
</evidence>
<keyword evidence="4" id="KW-0238">DNA-binding</keyword>
<evidence type="ECO:0000256" key="5">
    <source>
        <dbReference type="ARBA" id="ARBA00023163"/>
    </source>
</evidence>
<dbReference type="AlphaFoldDB" id="A0A0K1PKQ1"/>
<feature type="domain" description="RNA polymerase sigma factor 70 region 4 type 2" evidence="7">
    <location>
        <begin position="133"/>
        <end position="182"/>
    </location>
</feature>
<dbReference type="Gene3D" id="1.10.1740.10">
    <property type="match status" value="1"/>
</dbReference>
<organism evidence="8 9">
    <name type="scientific">Labilithrix luteola</name>
    <dbReference type="NCBI Taxonomy" id="1391654"/>
    <lineage>
        <taxon>Bacteria</taxon>
        <taxon>Pseudomonadati</taxon>
        <taxon>Myxococcota</taxon>
        <taxon>Polyangia</taxon>
        <taxon>Polyangiales</taxon>
        <taxon>Labilitrichaceae</taxon>
        <taxon>Labilithrix</taxon>
    </lineage>
</organism>
<dbReference type="PANTHER" id="PTHR43133:SF8">
    <property type="entry name" value="RNA POLYMERASE SIGMA FACTOR HI_1459-RELATED"/>
    <property type="match status" value="1"/>
</dbReference>
<reference evidence="8 9" key="1">
    <citation type="submission" date="2015-08" db="EMBL/GenBank/DDBJ databases">
        <authorList>
            <person name="Babu N.S."/>
            <person name="Beckwith C.J."/>
            <person name="Beseler K.G."/>
            <person name="Brison A."/>
            <person name="Carone J.V."/>
            <person name="Caskin T.P."/>
            <person name="Diamond M."/>
            <person name="Durham M.E."/>
            <person name="Foxe J.M."/>
            <person name="Go M."/>
            <person name="Henderson B.A."/>
            <person name="Jones I.B."/>
            <person name="McGettigan J.A."/>
            <person name="Micheletti S.J."/>
            <person name="Nasrallah M.E."/>
            <person name="Ortiz D."/>
            <person name="Piller C.R."/>
            <person name="Privatt S.R."/>
            <person name="Schneider S.L."/>
            <person name="Sharp S."/>
            <person name="Smith T.C."/>
            <person name="Stanton J.D."/>
            <person name="Ullery H.E."/>
            <person name="Wilson R.J."/>
            <person name="Serrano M.G."/>
            <person name="Buck G."/>
            <person name="Lee V."/>
            <person name="Wang Y."/>
            <person name="Carvalho R."/>
            <person name="Voegtly L."/>
            <person name="Shi R."/>
            <person name="Duckworth R."/>
            <person name="Johnson A."/>
            <person name="Loviza R."/>
            <person name="Walstead R."/>
            <person name="Shah Z."/>
            <person name="Kiflezghi M."/>
            <person name="Wade K."/>
            <person name="Ball S.L."/>
            <person name="Bradley K.W."/>
            <person name="Asai D.J."/>
            <person name="Bowman C.A."/>
            <person name="Russell D.A."/>
            <person name="Pope W.H."/>
            <person name="Jacobs-Sera D."/>
            <person name="Hendrix R.W."/>
            <person name="Hatfull G.F."/>
        </authorList>
    </citation>
    <scope>NUCLEOTIDE SEQUENCE [LARGE SCALE GENOMIC DNA]</scope>
    <source>
        <strain evidence="8 9">DSM 27648</strain>
    </source>
</reference>
<dbReference type="PANTHER" id="PTHR43133">
    <property type="entry name" value="RNA POLYMERASE ECF-TYPE SIGMA FACTO"/>
    <property type="match status" value="1"/>
</dbReference>
<dbReference type="Pfam" id="PF08281">
    <property type="entry name" value="Sigma70_r4_2"/>
    <property type="match status" value="1"/>
</dbReference>
<dbReference type="InterPro" id="IPR013249">
    <property type="entry name" value="RNA_pol_sigma70_r4_t2"/>
</dbReference>
<dbReference type="NCBIfam" id="TIGR02937">
    <property type="entry name" value="sigma70-ECF"/>
    <property type="match status" value="1"/>
</dbReference>
<proteinExistence type="inferred from homology"/>
<evidence type="ECO:0000259" key="6">
    <source>
        <dbReference type="Pfam" id="PF04542"/>
    </source>
</evidence>
<dbReference type="InterPro" id="IPR013324">
    <property type="entry name" value="RNA_pol_sigma_r3/r4-like"/>
</dbReference>